<sequence>MTPCLTLVTHVLDQVEWGGANIASALSDGNEDISFEVRVIAAWNEEKQDDDIEERPILTIDLTESALEAVIDLSEGIFNNDGQFEVRLDRAPKFTQFQSA</sequence>
<comment type="caution">
    <text evidence="1">The sequence shown here is derived from an EMBL/GenBank/DDBJ whole genome shotgun (WGS) entry which is preliminary data.</text>
</comment>
<dbReference type="RefSeq" id="XP_056557738.1">
    <property type="nucleotide sequence ID" value="XM_056695526.1"/>
</dbReference>
<organism evidence="1 2">
    <name type="scientific">Penicillium cataractarum</name>
    <dbReference type="NCBI Taxonomy" id="2100454"/>
    <lineage>
        <taxon>Eukaryota</taxon>
        <taxon>Fungi</taxon>
        <taxon>Dikarya</taxon>
        <taxon>Ascomycota</taxon>
        <taxon>Pezizomycotina</taxon>
        <taxon>Eurotiomycetes</taxon>
        <taxon>Eurotiomycetidae</taxon>
        <taxon>Eurotiales</taxon>
        <taxon>Aspergillaceae</taxon>
        <taxon>Penicillium</taxon>
    </lineage>
</organism>
<gene>
    <name evidence="1" type="ORF">N7496_002595</name>
</gene>
<name>A0A9W9SKJ1_9EURO</name>
<accession>A0A9W9SKJ1</accession>
<keyword evidence="2" id="KW-1185">Reference proteome</keyword>
<dbReference type="OrthoDB" id="4457504at2759"/>
<dbReference type="AlphaFoldDB" id="A0A9W9SKJ1"/>
<dbReference type="GeneID" id="81434703"/>
<evidence type="ECO:0000313" key="2">
    <source>
        <dbReference type="Proteomes" id="UP001147782"/>
    </source>
</evidence>
<proteinExistence type="predicted"/>
<reference evidence="1" key="2">
    <citation type="journal article" date="2023" name="IMA Fungus">
        <title>Comparative genomic study of the Penicillium genus elucidates a diverse pangenome and 15 lateral gene transfer events.</title>
        <authorList>
            <person name="Petersen C."/>
            <person name="Sorensen T."/>
            <person name="Nielsen M.R."/>
            <person name="Sondergaard T.E."/>
            <person name="Sorensen J.L."/>
            <person name="Fitzpatrick D.A."/>
            <person name="Frisvad J.C."/>
            <person name="Nielsen K.L."/>
        </authorList>
    </citation>
    <scope>NUCLEOTIDE SEQUENCE</scope>
    <source>
        <strain evidence="1">IBT 29864</strain>
    </source>
</reference>
<dbReference type="EMBL" id="JAPZBS010000002">
    <property type="protein sequence ID" value="KAJ5380167.1"/>
    <property type="molecule type" value="Genomic_DNA"/>
</dbReference>
<reference evidence="1" key="1">
    <citation type="submission" date="2022-11" db="EMBL/GenBank/DDBJ databases">
        <authorList>
            <person name="Petersen C."/>
        </authorList>
    </citation>
    <scope>NUCLEOTIDE SEQUENCE</scope>
    <source>
        <strain evidence="1">IBT 29864</strain>
    </source>
</reference>
<dbReference type="Proteomes" id="UP001147782">
    <property type="component" value="Unassembled WGS sequence"/>
</dbReference>
<protein>
    <submittedName>
        <fullName evidence="1">Uncharacterized protein</fullName>
    </submittedName>
</protein>
<evidence type="ECO:0000313" key="1">
    <source>
        <dbReference type="EMBL" id="KAJ5380167.1"/>
    </source>
</evidence>